<name>A0AA38R953_9PEZI</name>
<protein>
    <submittedName>
        <fullName evidence="9">Acid protease</fullName>
    </submittedName>
</protein>
<proteinExistence type="inferred from homology"/>
<evidence type="ECO:0000256" key="1">
    <source>
        <dbReference type="ARBA" id="ARBA00007447"/>
    </source>
</evidence>
<dbReference type="InterPro" id="IPR034164">
    <property type="entry name" value="Pepsin-like_dom"/>
</dbReference>
<feature type="domain" description="Peptidase A1" evidence="8">
    <location>
        <begin position="93"/>
        <end position="436"/>
    </location>
</feature>
<comment type="caution">
    <text evidence="9">The sequence shown here is derived from an EMBL/GenBank/DDBJ whole genome shotgun (WGS) entry which is preliminary data.</text>
</comment>
<feature type="chain" id="PRO_5041359871" evidence="7">
    <location>
        <begin position="20"/>
        <end position="439"/>
    </location>
</feature>
<reference evidence="9" key="1">
    <citation type="submission" date="2022-07" db="EMBL/GenBank/DDBJ databases">
        <title>Fungi with potential for degradation of polypropylene.</title>
        <authorList>
            <person name="Gostincar C."/>
        </authorList>
    </citation>
    <scope>NUCLEOTIDE SEQUENCE</scope>
    <source>
        <strain evidence="9">EXF-13308</strain>
    </source>
</reference>
<evidence type="ECO:0000256" key="6">
    <source>
        <dbReference type="ARBA" id="ARBA00023145"/>
    </source>
</evidence>
<comment type="similarity">
    <text evidence="1">Belongs to the peptidase A1 family.</text>
</comment>
<dbReference type="PANTHER" id="PTHR47965:SF12">
    <property type="entry name" value="ASPARTIC PROTEINASE 3-RELATED"/>
    <property type="match status" value="1"/>
</dbReference>
<evidence type="ECO:0000259" key="8">
    <source>
        <dbReference type="PROSITE" id="PS51767"/>
    </source>
</evidence>
<keyword evidence="2 9" id="KW-0645">Protease</keyword>
<accession>A0AA38R953</accession>
<keyword evidence="3 7" id="KW-0732">Signal</keyword>
<keyword evidence="6" id="KW-0865">Zymogen</keyword>
<evidence type="ECO:0000256" key="2">
    <source>
        <dbReference type="ARBA" id="ARBA00022670"/>
    </source>
</evidence>
<dbReference type="AlphaFoldDB" id="A0AA38R953"/>
<sequence length="439" mass="47347">MIKSPSSLLITLLVCLAAAGPLGDPSVHRHITPRAAEAAALPSNVHVLQRHVVPPSSHLLTQTFPTPPDLAGRDEPPGVGRALKSALLGQAFYLTDVQASGQHFWLRIDTQATETWFVKDNFVCLDCSYREVPYSQCGFGPGLRGKLSGGLLPDRVLGVLVGEYEKCQPWLNGDMGFSDLTFAGITLPEQQVGIANEGTWDGDGVSSGVLGLGLPGLFTSHHGDIHLRCGLGSLADYSPVVNTMGSHLQQQVFSLSLSRDDDQSFLAVGGIPPEVKTGPFVATPILKTFGLNEAPDDYFHYFIQVESMWLNNTSGGSNSTTTDEMFIVNSDFRANQLPYKLAEFMNSGFSPPAYPIGDTWFVECGASAPSVGVQIGGQVLWADPRSMLRPEIKHRNSGWCATGIEAVYGPPYVLGESFMQGLVSVFDVGSKEMRFAQRI</sequence>
<organism evidence="9 10">
    <name type="scientific">Pleurostoma richardsiae</name>
    <dbReference type="NCBI Taxonomy" id="41990"/>
    <lineage>
        <taxon>Eukaryota</taxon>
        <taxon>Fungi</taxon>
        <taxon>Dikarya</taxon>
        <taxon>Ascomycota</taxon>
        <taxon>Pezizomycotina</taxon>
        <taxon>Sordariomycetes</taxon>
        <taxon>Sordariomycetidae</taxon>
        <taxon>Calosphaeriales</taxon>
        <taxon>Pleurostomataceae</taxon>
        <taxon>Pleurostoma</taxon>
    </lineage>
</organism>
<dbReference type="PANTHER" id="PTHR47965">
    <property type="entry name" value="ASPARTYL PROTEASE-RELATED"/>
    <property type="match status" value="1"/>
</dbReference>
<dbReference type="EMBL" id="JANBVO010000072">
    <property type="protein sequence ID" value="KAJ9131109.1"/>
    <property type="molecule type" value="Genomic_DNA"/>
</dbReference>
<keyword evidence="5" id="KW-0378">Hydrolase</keyword>
<feature type="signal peptide" evidence="7">
    <location>
        <begin position="1"/>
        <end position="19"/>
    </location>
</feature>
<dbReference type="InterPro" id="IPR033121">
    <property type="entry name" value="PEPTIDASE_A1"/>
</dbReference>
<dbReference type="Pfam" id="PF00026">
    <property type="entry name" value="Asp"/>
    <property type="match status" value="1"/>
</dbReference>
<dbReference type="CDD" id="cd05471">
    <property type="entry name" value="pepsin_like"/>
    <property type="match status" value="1"/>
</dbReference>
<evidence type="ECO:0000256" key="7">
    <source>
        <dbReference type="SAM" id="SignalP"/>
    </source>
</evidence>
<dbReference type="GO" id="GO:0006508">
    <property type="term" value="P:proteolysis"/>
    <property type="evidence" value="ECO:0007669"/>
    <property type="project" value="UniProtKB-KW"/>
</dbReference>
<dbReference type="InterPro" id="IPR021109">
    <property type="entry name" value="Peptidase_aspartic_dom_sf"/>
</dbReference>
<evidence type="ECO:0000256" key="3">
    <source>
        <dbReference type="ARBA" id="ARBA00022729"/>
    </source>
</evidence>
<keyword evidence="4" id="KW-0064">Aspartyl protease</keyword>
<dbReference type="Proteomes" id="UP001174694">
    <property type="component" value="Unassembled WGS sequence"/>
</dbReference>
<dbReference type="Gene3D" id="2.40.70.10">
    <property type="entry name" value="Acid Proteases"/>
    <property type="match status" value="2"/>
</dbReference>
<keyword evidence="10" id="KW-1185">Reference proteome</keyword>
<gene>
    <name evidence="9" type="ORF">NKR23_g11876</name>
</gene>
<evidence type="ECO:0000313" key="9">
    <source>
        <dbReference type="EMBL" id="KAJ9131109.1"/>
    </source>
</evidence>
<evidence type="ECO:0000256" key="5">
    <source>
        <dbReference type="ARBA" id="ARBA00022801"/>
    </source>
</evidence>
<evidence type="ECO:0000313" key="10">
    <source>
        <dbReference type="Proteomes" id="UP001174694"/>
    </source>
</evidence>
<dbReference type="InterPro" id="IPR001461">
    <property type="entry name" value="Aspartic_peptidase_A1"/>
</dbReference>
<dbReference type="PROSITE" id="PS51767">
    <property type="entry name" value="PEPTIDASE_A1"/>
    <property type="match status" value="1"/>
</dbReference>
<dbReference type="GO" id="GO:0004190">
    <property type="term" value="F:aspartic-type endopeptidase activity"/>
    <property type="evidence" value="ECO:0007669"/>
    <property type="project" value="UniProtKB-KW"/>
</dbReference>
<dbReference type="SUPFAM" id="SSF50630">
    <property type="entry name" value="Acid proteases"/>
    <property type="match status" value="1"/>
</dbReference>
<evidence type="ECO:0000256" key="4">
    <source>
        <dbReference type="ARBA" id="ARBA00022750"/>
    </source>
</evidence>